<dbReference type="PANTHER" id="PTHR46638">
    <property type="entry name" value="CORRINOID ADENOSYLTRANSFERASE"/>
    <property type="match status" value="1"/>
</dbReference>
<evidence type="ECO:0000313" key="2">
    <source>
        <dbReference type="Proteomes" id="UP000178764"/>
    </source>
</evidence>
<name>A0A1F5DNH5_9BACT</name>
<dbReference type="AlphaFoldDB" id="A0A1F5DNH5"/>
<proteinExistence type="predicted"/>
<dbReference type="PANTHER" id="PTHR46638:SF1">
    <property type="entry name" value="CORRINOID ADENOSYLTRANSFERASE"/>
    <property type="match status" value="1"/>
</dbReference>
<dbReference type="SUPFAM" id="SSF52540">
    <property type="entry name" value="P-loop containing nucleoside triphosphate hydrolases"/>
    <property type="match status" value="1"/>
</dbReference>
<dbReference type="GO" id="GO:0008817">
    <property type="term" value="F:corrinoid adenosyltransferase activity"/>
    <property type="evidence" value="ECO:0007669"/>
    <property type="project" value="InterPro"/>
</dbReference>
<protein>
    <recommendedName>
        <fullName evidence="3">Cob(I)yrinic acid a,c-diamide adenosyltransferase</fullName>
    </recommendedName>
</protein>
<dbReference type="InterPro" id="IPR003724">
    <property type="entry name" value="CblAdoTrfase_CobA"/>
</dbReference>
<comment type="caution">
    <text evidence="1">The sequence shown here is derived from an EMBL/GenBank/DDBJ whole genome shotgun (WGS) entry which is preliminary data.</text>
</comment>
<dbReference type="Gene3D" id="3.40.50.300">
    <property type="entry name" value="P-loop containing nucleotide triphosphate hydrolases"/>
    <property type="match status" value="1"/>
</dbReference>
<dbReference type="GO" id="GO:0009236">
    <property type="term" value="P:cobalamin biosynthetic process"/>
    <property type="evidence" value="ECO:0007669"/>
    <property type="project" value="InterPro"/>
</dbReference>
<evidence type="ECO:0008006" key="3">
    <source>
        <dbReference type="Google" id="ProtNLM"/>
    </source>
</evidence>
<dbReference type="Proteomes" id="UP000178764">
    <property type="component" value="Unassembled WGS sequence"/>
</dbReference>
<reference evidence="1 2" key="1">
    <citation type="journal article" date="2016" name="Nat. Commun.">
        <title>Thousands of microbial genomes shed light on interconnected biogeochemical processes in an aquifer system.</title>
        <authorList>
            <person name="Anantharaman K."/>
            <person name="Brown C.T."/>
            <person name="Hug L.A."/>
            <person name="Sharon I."/>
            <person name="Castelle C.J."/>
            <person name="Probst A.J."/>
            <person name="Thomas B.C."/>
            <person name="Singh A."/>
            <person name="Wilkins M.J."/>
            <person name="Karaoz U."/>
            <person name="Brodie E.L."/>
            <person name="Williams K.H."/>
            <person name="Hubbard S.S."/>
            <person name="Banfield J.F."/>
        </authorList>
    </citation>
    <scope>NUCLEOTIDE SEQUENCE [LARGE SCALE GENOMIC DNA]</scope>
</reference>
<dbReference type="PIRSF" id="PIRSF015617">
    <property type="entry name" value="Adensltrnsf_CobA"/>
    <property type="match status" value="1"/>
</dbReference>
<dbReference type="GO" id="GO:0005524">
    <property type="term" value="F:ATP binding"/>
    <property type="evidence" value="ECO:0007669"/>
    <property type="project" value="InterPro"/>
</dbReference>
<dbReference type="InterPro" id="IPR027417">
    <property type="entry name" value="P-loop_NTPase"/>
</dbReference>
<dbReference type="Pfam" id="PF02572">
    <property type="entry name" value="CobA_CobO_BtuR"/>
    <property type="match status" value="1"/>
</dbReference>
<evidence type="ECO:0000313" key="1">
    <source>
        <dbReference type="EMBL" id="OGD56576.1"/>
    </source>
</evidence>
<accession>A0A1F5DNH5</accession>
<organism evidence="1 2">
    <name type="scientific">Candidatus Berkelbacteria bacterium RBG_13_40_8</name>
    <dbReference type="NCBI Taxonomy" id="1797467"/>
    <lineage>
        <taxon>Bacteria</taxon>
        <taxon>Candidatus Berkelbacteria</taxon>
    </lineage>
</organism>
<dbReference type="EMBL" id="MEZT01000017">
    <property type="protein sequence ID" value="OGD56576.1"/>
    <property type="molecule type" value="Genomic_DNA"/>
</dbReference>
<gene>
    <name evidence="1" type="ORF">A2V71_02670</name>
</gene>
<sequence>MKKQGFVHLYTGNGRGKTTSALGLSLRALGAGKKVVLIQFMKKAQYSEHRAIKKYKLPIDVFAFGIGFYKILGDNKPKEAHVAAAQKGLQKAKEIIEEGKHNVIILDEVNIAVSSGLLDVNEVIKILKPKKADIILTGRHAHPKLKKLADVITLVENKKHYYDKGVKARKGIEY</sequence>